<proteinExistence type="predicted"/>
<dbReference type="AlphaFoldDB" id="A0A9P1EGU0"/>
<evidence type="ECO:0000313" key="1">
    <source>
        <dbReference type="EMBL" id="CAH9104641.1"/>
    </source>
</evidence>
<comment type="caution">
    <text evidence="1">The sequence shown here is derived from an EMBL/GenBank/DDBJ whole genome shotgun (WGS) entry which is preliminary data.</text>
</comment>
<protein>
    <submittedName>
        <fullName evidence="1">Uncharacterized protein</fullName>
    </submittedName>
</protein>
<sequence>MIDMGLVVSAEGVRSSGFACVLSVPWIGGP</sequence>
<gene>
    <name evidence="1" type="ORF">CEURO_LOCUS16634</name>
</gene>
<dbReference type="EMBL" id="CAMAPE010000046">
    <property type="protein sequence ID" value="CAH9104641.1"/>
    <property type="molecule type" value="Genomic_DNA"/>
</dbReference>
<organism evidence="1 2">
    <name type="scientific">Cuscuta europaea</name>
    <name type="common">European dodder</name>
    <dbReference type="NCBI Taxonomy" id="41803"/>
    <lineage>
        <taxon>Eukaryota</taxon>
        <taxon>Viridiplantae</taxon>
        <taxon>Streptophyta</taxon>
        <taxon>Embryophyta</taxon>
        <taxon>Tracheophyta</taxon>
        <taxon>Spermatophyta</taxon>
        <taxon>Magnoliopsida</taxon>
        <taxon>eudicotyledons</taxon>
        <taxon>Gunneridae</taxon>
        <taxon>Pentapetalae</taxon>
        <taxon>asterids</taxon>
        <taxon>lamiids</taxon>
        <taxon>Solanales</taxon>
        <taxon>Convolvulaceae</taxon>
        <taxon>Cuscuteae</taxon>
        <taxon>Cuscuta</taxon>
        <taxon>Cuscuta subgen. Cuscuta</taxon>
    </lineage>
</organism>
<dbReference type="Proteomes" id="UP001152484">
    <property type="component" value="Unassembled WGS sequence"/>
</dbReference>
<name>A0A9P1EGU0_CUSEU</name>
<evidence type="ECO:0000313" key="2">
    <source>
        <dbReference type="Proteomes" id="UP001152484"/>
    </source>
</evidence>
<keyword evidence="2" id="KW-1185">Reference proteome</keyword>
<accession>A0A9P1EGU0</accession>
<reference evidence="1" key="1">
    <citation type="submission" date="2022-07" db="EMBL/GenBank/DDBJ databases">
        <authorList>
            <person name="Macas J."/>
            <person name="Novak P."/>
            <person name="Neumann P."/>
        </authorList>
    </citation>
    <scope>NUCLEOTIDE SEQUENCE</scope>
</reference>